<proteinExistence type="predicted"/>
<name>A0A9X3IS88_9GAMM</name>
<evidence type="ECO:0000313" key="2">
    <source>
        <dbReference type="Proteomes" id="UP001150830"/>
    </source>
</evidence>
<reference evidence="1" key="1">
    <citation type="submission" date="2022-11" db="EMBL/GenBank/DDBJ databases">
        <title>Parathalassolutuus dongxingensis gen. nov., sp. nov., a novel member of family Oceanospirillaceae isolated from a coastal shrimp pond in Guangxi, China.</title>
        <authorList>
            <person name="Chen H."/>
        </authorList>
    </citation>
    <scope>NUCLEOTIDE SEQUENCE</scope>
    <source>
        <strain evidence="1">G-43</strain>
    </source>
</reference>
<comment type="caution">
    <text evidence="1">The sequence shown here is derived from an EMBL/GenBank/DDBJ whole genome shotgun (WGS) entry which is preliminary data.</text>
</comment>
<keyword evidence="2" id="KW-1185">Reference proteome</keyword>
<gene>
    <name evidence="1" type="ORF">OUO13_05480</name>
</gene>
<evidence type="ECO:0000313" key="1">
    <source>
        <dbReference type="EMBL" id="MCY0964629.1"/>
    </source>
</evidence>
<organism evidence="1 2">
    <name type="scientific">Parathalassolituus penaei</name>
    <dbReference type="NCBI Taxonomy" id="2997323"/>
    <lineage>
        <taxon>Bacteria</taxon>
        <taxon>Pseudomonadati</taxon>
        <taxon>Pseudomonadota</taxon>
        <taxon>Gammaproteobacteria</taxon>
        <taxon>Oceanospirillales</taxon>
        <taxon>Oceanospirillaceae</taxon>
        <taxon>Parathalassolituus</taxon>
    </lineage>
</organism>
<protein>
    <submittedName>
        <fullName evidence="1">Uncharacterized protein</fullName>
    </submittedName>
</protein>
<dbReference type="AlphaFoldDB" id="A0A9X3IS88"/>
<dbReference type="RefSeq" id="WP_283172843.1">
    <property type="nucleotide sequence ID" value="NZ_JAPNOA010000018.1"/>
</dbReference>
<dbReference type="EMBL" id="JAPNOA010000018">
    <property type="protein sequence ID" value="MCY0964629.1"/>
    <property type="molecule type" value="Genomic_DNA"/>
</dbReference>
<sequence>MSYFSQHIQYPITCPACLRNTALNLSYLLGQTTINCRHCQQPINIERRIQSAMQRTCNELETYVSTTSKHAQIADDEADSAAARQN</sequence>
<dbReference type="Proteomes" id="UP001150830">
    <property type="component" value="Unassembled WGS sequence"/>
</dbReference>
<accession>A0A9X3IS88</accession>